<sequence>MVKKTLFAPGARMENTKPLTLSHEQLAIAVQNESQKFQGYYQWLERAMSPAFFEDISEENIMLITHSLMGFHVQEFFSTIHLKHAAIVMCLDSADADLRILKDYALYGIKNYQTYVSKIALPFPGVTANLRIASLYFTEAIEPAAPAYPPKEKEELRALVKERNPQVSDEEFERLLSGINNRFLRALPVDRLILALDMFFRAKTRDNCQYEVRYNEDWQEKGSASMQIVLAWRNTPKYNFLYRLARTIQRHGLVMKRVNACYIDPYSKNSILLMVLSLHGSNGEAAWDVADIPNFLREFVTVKYFASFDAIDQQLISRGVITGAMGNFLRAAVSFIHQGLMNIDAHLYTPEKIEEDLCRHPELTAQICEAFKSKFDPDTCNVEAYLKIRKKFLEDVANLDTGHEENDLRRKNVLRQGMNLVHYCYKTNFYRVNYTALSFRLDPHYLDDIPFDRQKKFPELPFAIIFIKGMHFFGYHIRFKDLSRGGLRTVFPSQTEHMVSERNKVFAECYNLAYTQHKKNKDIPEGGAKGVLFIKPFDRLDSETLILKKELEASLTDPLGIEENLEMFRKEQSEEFLYQAQRSYIESLLTIVNCNPDGTLRAKYIVDYWKRPEYIYLGPDENMHDSMIQWIAAFSKKYGYKPGGAFISGKPIVGINHKEYGVTSLGVNVYMEALLRFVGIDPTKDKFTVKMSGGPDGDVAGNQICNLHRYFPNTAKLLALTDISGTIHDPYGLDLSILVELFKERKSIRYYPPEKLNDGGFLVDKESKRSQTAFTQQVLCWKKQDGKLVEDWISGSDMNHLLRHNVHQTKTDVFIPSGGRPRTLNQSNIDDFLDDTGIPTSRLIIEGANLYLTPQARRFLEENGVLIVKDSSANKTGVICSSFEILCGLALSDEEFIANKDQLVMEILDRLEKCASNEAQLLLRTLAEQGGYLTDISELISKRINQFTYQLLDFLDEMELSKDPHDPLIRRFLRYCLPTLREKFQEDLLREIPEHHKKAIVACSIASDLVYSRGVSWFPSIVDILPLLLEQKEEHLYPPRGKALQNKEIST</sequence>
<dbReference type="GO" id="GO:0004069">
    <property type="term" value="F:L-aspartate:2-oxoglutarate aminotransferase activity"/>
    <property type="evidence" value="ECO:0007669"/>
    <property type="project" value="InterPro"/>
</dbReference>
<evidence type="ECO:0000256" key="2">
    <source>
        <dbReference type="ARBA" id="ARBA00023002"/>
    </source>
</evidence>
<comment type="similarity">
    <text evidence="1">Belongs to the Glu/Leu/Phe/Val dehydrogenases family.</text>
</comment>
<gene>
    <name evidence="4" type="ORF">DB43_DO00140</name>
</gene>
<evidence type="ECO:0000313" key="4">
    <source>
        <dbReference type="EMBL" id="KIA78721.1"/>
    </source>
</evidence>
<evidence type="ECO:0000313" key="5">
    <source>
        <dbReference type="Proteomes" id="UP000031307"/>
    </source>
</evidence>
<comment type="caution">
    <text evidence="4">The sequence shown here is derived from an EMBL/GenBank/DDBJ whole genome shotgun (WGS) entry which is preliminary data.</text>
</comment>
<dbReference type="GO" id="GO:0004352">
    <property type="term" value="F:glutamate dehydrogenase (NAD+) activity"/>
    <property type="evidence" value="ECO:0007669"/>
    <property type="project" value="UniProtKB-EC"/>
</dbReference>
<evidence type="ECO:0000259" key="3">
    <source>
        <dbReference type="SMART" id="SM00839"/>
    </source>
</evidence>
<dbReference type="InterPro" id="IPR046346">
    <property type="entry name" value="Aminoacid_DH-like_N_sf"/>
</dbReference>
<dbReference type="PANTHER" id="PTHR11606:SF39">
    <property type="entry name" value="GLUTAMATE_PHENYLALANINE_LEUCINE_VALINE_L-TRYPTOPHAN DEHYDROGENASE C-TERMINAL DOMAIN-CONTAINING PROTEIN"/>
    <property type="match status" value="1"/>
</dbReference>
<evidence type="ECO:0000256" key="1">
    <source>
        <dbReference type="ARBA" id="ARBA00006382"/>
    </source>
</evidence>
<dbReference type="PATRIC" id="fig|83552.4.peg.71"/>
<name>A0A0C1C5P3_9BACT</name>
<dbReference type="SMART" id="SM00839">
    <property type="entry name" value="ELFV_dehydrog"/>
    <property type="match status" value="1"/>
</dbReference>
<accession>A0A0C1C5P3</accession>
<dbReference type="AlphaFoldDB" id="A0A0C1C5P3"/>
<dbReference type="InterPro" id="IPR028971">
    <property type="entry name" value="NAD-GDH_cat"/>
</dbReference>
<dbReference type="EC" id="1.4.1.2" evidence="4"/>
<dbReference type="SUPFAM" id="SSF53223">
    <property type="entry name" value="Aminoacid dehydrogenase-like, N-terminal domain"/>
    <property type="match status" value="1"/>
</dbReference>
<reference evidence="4 5" key="1">
    <citation type="journal article" date="2014" name="Mol. Biol. Evol.">
        <title>Massive expansion of Ubiquitination-related gene families within the Chlamydiae.</title>
        <authorList>
            <person name="Domman D."/>
            <person name="Collingro A."/>
            <person name="Lagkouvardos I."/>
            <person name="Gehre L."/>
            <person name="Weinmaier T."/>
            <person name="Rattei T."/>
            <person name="Subtil A."/>
            <person name="Horn M."/>
        </authorList>
    </citation>
    <scope>NUCLEOTIDE SEQUENCE [LARGE SCALE GENOMIC DNA]</scope>
    <source>
        <strain evidence="4 5">OEW1</strain>
    </source>
</reference>
<dbReference type="PANTHER" id="PTHR11606">
    <property type="entry name" value="GLUTAMATE DEHYDROGENASE"/>
    <property type="match status" value="1"/>
</dbReference>
<proteinExistence type="inferred from homology"/>
<keyword evidence="2 4" id="KW-0560">Oxidoreductase</keyword>
<dbReference type="GO" id="GO:0006538">
    <property type="term" value="P:L-glutamate catabolic process"/>
    <property type="evidence" value="ECO:0007669"/>
    <property type="project" value="InterPro"/>
</dbReference>
<dbReference type="SUPFAM" id="SSF51735">
    <property type="entry name" value="NAD(P)-binding Rossmann-fold domains"/>
    <property type="match status" value="1"/>
</dbReference>
<dbReference type="Pfam" id="PF00208">
    <property type="entry name" value="ELFV_dehydrog"/>
    <property type="match status" value="1"/>
</dbReference>
<dbReference type="Proteomes" id="UP000031307">
    <property type="component" value="Unassembled WGS sequence"/>
</dbReference>
<dbReference type="Pfam" id="PF05088">
    <property type="entry name" value="Bac_GDH_CD"/>
    <property type="match status" value="1"/>
</dbReference>
<dbReference type="InterPro" id="IPR006096">
    <property type="entry name" value="Glu/Leu/Phe/Val/Trp_DH_C"/>
</dbReference>
<dbReference type="EMBL" id="JSAM01000009">
    <property type="protein sequence ID" value="KIA78721.1"/>
    <property type="molecule type" value="Genomic_DNA"/>
</dbReference>
<dbReference type="InterPro" id="IPR036291">
    <property type="entry name" value="NAD(P)-bd_dom_sf"/>
</dbReference>
<dbReference type="Gene3D" id="3.40.50.720">
    <property type="entry name" value="NAD(P)-binding Rossmann-like Domain"/>
    <property type="match status" value="1"/>
</dbReference>
<feature type="domain" description="Glutamate/phenylalanine/leucine/valine/L-tryptophan dehydrogenase C-terminal" evidence="3">
    <location>
        <begin position="654"/>
        <end position="930"/>
    </location>
</feature>
<organism evidence="4 5">
    <name type="scientific">Parachlamydia acanthamoebae</name>
    <dbReference type="NCBI Taxonomy" id="83552"/>
    <lineage>
        <taxon>Bacteria</taxon>
        <taxon>Pseudomonadati</taxon>
        <taxon>Chlamydiota</taxon>
        <taxon>Chlamydiia</taxon>
        <taxon>Parachlamydiales</taxon>
        <taxon>Parachlamydiaceae</taxon>
        <taxon>Parachlamydia</taxon>
    </lineage>
</organism>
<protein>
    <submittedName>
        <fullName evidence="4">Putative NAD-specific glutamate dehydrogenase</fullName>
        <ecNumber evidence="4">1.4.1.2</ecNumber>
    </submittedName>
</protein>